<keyword evidence="2" id="KW-1185">Reference proteome</keyword>
<sequence>MLRTRLHVPWRPPQTAREACSKEWISSPPADNAQSETTWTASCWGSSWDKRERVWGDYRGFVGGYLKDE</sequence>
<name>A0A5J6IXL1_STRVI</name>
<gene>
    <name evidence="1" type="ORF">CP980_00215</name>
</gene>
<protein>
    <submittedName>
        <fullName evidence="1">Uncharacterized protein</fullName>
    </submittedName>
</protein>
<dbReference type="AlphaFoldDB" id="A0A5J6IXL1"/>
<dbReference type="KEGG" id="svn:CP980_00215"/>
<dbReference type="Proteomes" id="UP000325563">
    <property type="component" value="Chromosome"/>
</dbReference>
<proteinExistence type="predicted"/>
<evidence type="ECO:0000313" key="1">
    <source>
        <dbReference type="EMBL" id="QEV43717.1"/>
    </source>
</evidence>
<reference evidence="1 2" key="1">
    <citation type="submission" date="2017-09" db="EMBL/GenBank/DDBJ databases">
        <authorList>
            <person name="Lee N."/>
            <person name="Cho B.-K."/>
        </authorList>
    </citation>
    <scope>NUCLEOTIDE SEQUENCE [LARGE SCALE GENOMIC DNA]</scope>
    <source>
        <strain evidence="1 2">ATCC 27476</strain>
    </source>
</reference>
<evidence type="ECO:0000313" key="2">
    <source>
        <dbReference type="Proteomes" id="UP000325563"/>
    </source>
</evidence>
<dbReference type="EMBL" id="CP023692">
    <property type="protein sequence ID" value="QEV43717.1"/>
    <property type="molecule type" value="Genomic_DNA"/>
</dbReference>
<accession>A0A5J6IXL1</accession>
<organism evidence="1 2">
    <name type="scientific">Streptomyces vinaceus</name>
    <dbReference type="NCBI Taxonomy" id="1960"/>
    <lineage>
        <taxon>Bacteria</taxon>
        <taxon>Bacillati</taxon>
        <taxon>Actinomycetota</taxon>
        <taxon>Actinomycetes</taxon>
        <taxon>Kitasatosporales</taxon>
        <taxon>Streptomycetaceae</taxon>
        <taxon>Streptomyces</taxon>
    </lineage>
</organism>